<dbReference type="AlphaFoldDB" id="A0A1G7PFV5"/>
<evidence type="ECO:0000313" key="2">
    <source>
        <dbReference type="Proteomes" id="UP000199245"/>
    </source>
</evidence>
<name>A0A1G7PFV5_9BRAD</name>
<proteinExistence type="predicted"/>
<dbReference type="EMBL" id="FMZW01000079">
    <property type="protein sequence ID" value="SDF85131.1"/>
    <property type="molecule type" value="Genomic_DNA"/>
</dbReference>
<evidence type="ECO:0000313" key="1">
    <source>
        <dbReference type="EMBL" id="SDF85131.1"/>
    </source>
</evidence>
<sequence length="44" mass="4960">MIKGFAIAALVVLGASQVDQYLTYGRYTDATLAMLRQIRHSFRI</sequence>
<dbReference type="Proteomes" id="UP000199245">
    <property type="component" value="Unassembled WGS sequence"/>
</dbReference>
<protein>
    <submittedName>
        <fullName evidence="1">Uncharacterized protein</fullName>
    </submittedName>
</protein>
<reference evidence="1 2" key="1">
    <citation type="submission" date="2016-10" db="EMBL/GenBank/DDBJ databases">
        <authorList>
            <person name="de Groot N.N."/>
        </authorList>
    </citation>
    <scope>NUCLEOTIDE SEQUENCE [LARGE SCALE GENOMIC DNA]</scope>
    <source>
        <strain evidence="1 2">R5</strain>
    </source>
</reference>
<gene>
    <name evidence="1" type="ORF">SAMN05216337_10795</name>
</gene>
<accession>A0A1G7PFV5</accession>
<organism evidence="1 2">
    <name type="scientific">Bradyrhizobium brasilense</name>
    <dbReference type="NCBI Taxonomy" id="1419277"/>
    <lineage>
        <taxon>Bacteria</taxon>
        <taxon>Pseudomonadati</taxon>
        <taxon>Pseudomonadota</taxon>
        <taxon>Alphaproteobacteria</taxon>
        <taxon>Hyphomicrobiales</taxon>
        <taxon>Nitrobacteraceae</taxon>
        <taxon>Bradyrhizobium</taxon>
    </lineage>
</organism>